<keyword evidence="2" id="KW-0812">Transmembrane</keyword>
<dbReference type="InterPro" id="IPR010430">
    <property type="entry name" value="DUF1028"/>
</dbReference>
<accession>A0A3E2BK02</accession>
<evidence type="ECO:0000313" key="4">
    <source>
        <dbReference type="Proteomes" id="UP000257323"/>
    </source>
</evidence>
<proteinExistence type="predicted"/>
<name>A0A3E2BK02_9BACT</name>
<gene>
    <name evidence="3" type="ORF">OP8BY_0709</name>
</gene>
<dbReference type="EMBL" id="QUAH01000013">
    <property type="protein sequence ID" value="RFT15078.1"/>
    <property type="molecule type" value="Genomic_DNA"/>
</dbReference>
<dbReference type="InterPro" id="IPR011990">
    <property type="entry name" value="TPR-like_helical_dom_sf"/>
</dbReference>
<sequence length="348" mass="38416">MNRIHLASANRPVIIFLIPVMVFFLSLLAFSFPTDDNPAPKNLRPVTTYSIVAYDRETGELGVAVQSHWFSVGSIVSWAASGVGAVATQSFVDPSYGALGLEMMRAGKSAEEALSGLLKSDRTPEVRQVAMVDASGRVAVHTGKNCIAEAGHFKGDGFSCQANMMLKNTVWEAMARAYQTTKGELVDRLLAALEAAEKEGGDIRGKQSAAILVVSGKSSGVWWKDRVYDLRIEDHPEPVKEMKRLVLIAKAYNHMNRGDELLTENKVEEAMKEYNRAMELYSGNPEMIFWPAVTMASTGRVEESLPLFKKVFALDPNWALLLQRLPSVGQFPKDKKLLKKILDQAPKK</sequence>
<evidence type="ECO:0000256" key="2">
    <source>
        <dbReference type="SAM" id="Phobius"/>
    </source>
</evidence>
<dbReference type="SUPFAM" id="SSF56235">
    <property type="entry name" value="N-terminal nucleophile aminohydrolases (Ntn hydrolases)"/>
    <property type="match status" value="1"/>
</dbReference>
<keyword evidence="2" id="KW-1133">Transmembrane helix</keyword>
<feature type="transmembrane region" description="Helical" evidence="2">
    <location>
        <begin position="12"/>
        <end position="32"/>
    </location>
</feature>
<feature type="repeat" description="TPR" evidence="1">
    <location>
        <begin position="251"/>
        <end position="284"/>
    </location>
</feature>
<keyword evidence="2" id="KW-0472">Membrane</keyword>
<reference evidence="3 4" key="1">
    <citation type="submission" date="2018-08" db="EMBL/GenBank/DDBJ databases">
        <title>Genome analysis of the thermophilic bacterium of the candidate phylum Aminicenantes from deep subsurface aquifer revealed its physiology and ecological role.</title>
        <authorList>
            <person name="Kadnikov V.V."/>
            <person name="Mardanov A.V."/>
            <person name="Beletsky A.V."/>
            <person name="Karnachuk O.V."/>
            <person name="Ravin N.V."/>
        </authorList>
    </citation>
    <scope>NUCLEOTIDE SEQUENCE [LARGE SCALE GENOMIC DNA]</scope>
    <source>
        <strain evidence="3">BY38</strain>
    </source>
</reference>
<keyword evidence="1" id="KW-0802">TPR repeat</keyword>
<dbReference type="PANTHER" id="PTHR39328">
    <property type="entry name" value="BLL2871 PROTEIN"/>
    <property type="match status" value="1"/>
</dbReference>
<dbReference type="Proteomes" id="UP000257323">
    <property type="component" value="Unassembled WGS sequence"/>
</dbReference>
<dbReference type="InterPro" id="IPR029055">
    <property type="entry name" value="Ntn_hydrolases_N"/>
</dbReference>
<dbReference type="PANTHER" id="PTHR39328:SF1">
    <property type="entry name" value="BLL2871 PROTEIN"/>
    <property type="match status" value="1"/>
</dbReference>
<dbReference type="PROSITE" id="PS50005">
    <property type="entry name" value="TPR"/>
    <property type="match status" value="1"/>
</dbReference>
<evidence type="ECO:0000256" key="1">
    <source>
        <dbReference type="PROSITE-ProRule" id="PRU00339"/>
    </source>
</evidence>
<protein>
    <submittedName>
        <fullName evidence="3">Uncharacterized protein</fullName>
    </submittedName>
</protein>
<dbReference type="Pfam" id="PF06267">
    <property type="entry name" value="DUF1028"/>
    <property type="match status" value="1"/>
</dbReference>
<dbReference type="AlphaFoldDB" id="A0A3E2BK02"/>
<dbReference type="InterPro" id="IPR019734">
    <property type="entry name" value="TPR_rpt"/>
</dbReference>
<dbReference type="SUPFAM" id="SSF48452">
    <property type="entry name" value="TPR-like"/>
    <property type="match status" value="1"/>
</dbReference>
<comment type="caution">
    <text evidence="3">The sequence shown here is derived from an EMBL/GenBank/DDBJ whole genome shotgun (WGS) entry which is preliminary data.</text>
</comment>
<dbReference type="Gene3D" id="3.60.20.10">
    <property type="entry name" value="Glutamine Phosphoribosylpyrophosphate, subunit 1, domain 1"/>
    <property type="match status" value="1"/>
</dbReference>
<evidence type="ECO:0000313" key="3">
    <source>
        <dbReference type="EMBL" id="RFT15078.1"/>
    </source>
</evidence>
<organism evidence="3 4">
    <name type="scientific">Candidatus Saccharicenans subterraneus</name>
    <dbReference type="NCBI Taxonomy" id="2508984"/>
    <lineage>
        <taxon>Bacteria</taxon>
        <taxon>Candidatus Aminicenantota</taxon>
        <taxon>Candidatus Aminicenantia</taxon>
        <taxon>Candidatus Aminicenantales</taxon>
        <taxon>Candidatus Saccharicenantaceae</taxon>
        <taxon>Candidatus Saccharicenans</taxon>
    </lineage>
</organism>